<evidence type="ECO:0000313" key="3">
    <source>
        <dbReference type="EMBL" id="KAI8576071.1"/>
    </source>
</evidence>
<protein>
    <recommendedName>
        <fullName evidence="2">F-box domain-containing protein</fullName>
    </recommendedName>
</protein>
<dbReference type="Proteomes" id="UP001206595">
    <property type="component" value="Unassembled WGS sequence"/>
</dbReference>
<evidence type="ECO:0000256" key="1">
    <source>
        <dbReference type="SAM" id="Coils"/>
    </source>
</evidence>
<keyword evidence="1" id="KW-0175">Coiled coil</keyword>
<gene>
    <name evidence="3" type="ORF">K450DRAFT_258762</name>
</gene>
<evidence type="ECO:0000259" key="2">
    <source>
        <dbReference type="PROSITE" id="PS50181"/>
    </source>
</evidence>
<dbReference type="EMBL" id="MU620963">
    <property type="protein sequence ID" value="KAI8576071.1"/>
    <property type="molecule type" value="Genomic_DNA"/>
</dbReference>
<reference evidence="3" key="2">
    <citation type="journal article" date="2022" name="Proc. Natl. Acad. Sci. U.S.A.">
        <title>Diploid-dominant life cycles characterize the early evolution of Fungi.</title>
        <authorList>
            <person name="Amses K.R."/>
            <person name="Simmons D.R."/>
            <person name="Longcore J.E."/>
            <person name="Mondo S.J."/>
            <person name="Seto K."/>
            <person name="Jeronimo G.H."/>
            <person name="Bonds A.E."/>
            <person name="Quandt C.A."/>
            <person name="Davis W.J."/>
            <person name="Chang Y."/>
            <person name="Federici B.A."/>
            <person name="Kuo A."/>
            <person name="LaButti K."/>
            <person name="Pangilinan J."/>
            <person name="Andreopoulos W."/>
            <person name="Tritt A."/>
            <person name="Riley R."/>
            <person name="Hundley H."/>
            <person name="Johnson J."/>
            <person name="Lipzen A."/>
            <person name="Barry K."/>
            <person name="Lang B.F."/>
            <person name="Cuomo C.A."/>
            <person name="Buchler N.E."/>
            <person name="Grigoriev I.V."/>
            <person name="Spatafora J.W."/>
            <person name="Stajich J.E."/>
            <person name="James T.Y."/>
        </authorList>
    </citation>
    <scope>NUCLEOTIDE SEQUENCE</scope>
    <source>
        <strain evidence="3">AG</strain>
    </source>
</reference>
<feature type="coiled-coil region" evidence="1">
    <location>
        <begin position="343"/>
        <end position="370"/>
    </location>
</feature>
<keyword evidence="4" id="KW-1185">Reference proteome</keyword>
<feature type="domain" description="F-box" evidence="2">
    <location>
        <begin position="1"/>
        <end position="44"/>
    </location>
</feature>
<evidence type="ECO:0000313" key="4">
    <source>
        <dbReference type="Proteomes" id="UP001206595"/>
    </source>
</evidence>
<dbReference type="GeneID" id="75917242"/>
<dbReference type="PROSITE" id="PS50181">
    <property type="entry name" value="FBOX"/>
    <property type="match status" value="1"/>
</dbReference>
<dbReference type="AlphaFoldDB" id="A0AAD5E402"/>
<reference evidence="3" key="1">
    <citation type="submission" date="2021-06" db="EMBL/GenBank/DDBJ databases">
        <authorList>
            <consortium name="DOE Joint Genome Institute"/>
            <person name="Mondo S.J."/>
            <person name="Amses K.R."/>
            <person name="Simmons D.R."/>
            <person name="Longcore J.E."/>
            <person name="Seto K."/>
            <person name="Alves G.H."/>
            <person name="Bonds A.E."/>
            <person name="Quandt C.A."/>
            <person name="Davis W.J."/>
            <person name="Chang Y."/>
            <person name="Letcher P.M."/>
            <person name="Powell M.J."/>
            <person name="Kuo A."/>
            <person name="Labutti K."/>
            <person name="Pangilinan J."/>
            <person name="Andreopoulos W."/>
            <person name="Tritt A."/>
            <person name="Riley R."/>
            <person name="Hundley H."/>
            <person name="Johnson J."/>
            <person name="Lipzen A."/>
            <person name="Barry K."/>
            <person name="Berbee M.L."/>
            <person name="Buchler N.E."/>
            <person name="Grigoriev I.V."/>
            <person name="Spatafora J.W."/>
            <person name="Stajich J.E."/>
            <person name="James T.Y."/>
        </authorList>
    </citation>
    <scope>NUCLEOTIDE SEQUENCE</scope>
    <source>
        <strain evidence="3">AG</strain>
    </source>
</reference>
<sequence>MLLNIAPEVTANIYSHMDIENIYRIRGVSKDSKAIAERAIWDHIAQEEHVNLRLGEKGSNVSLKLYGHSYDAKNRVIEFRPREDIMLNLTDTLATSGDLMLRTLQLWFSGWKHHQLLDQSTETFETAMRTMNRTENANMLFHETYNPAHEKLYLLPSVHDLGDPDRTRYVGDSEVVLALQYHTDKVLTPYYSRTANGLASITALAPPPERSVKIISLHVSISWILSGICQNVYPVEIYASYRQHLSRTLSEHYAFTYNPNCEQVLAWLMSDNAEKGVVPEALIAFLKEHSHEALSRQTEVERMLESAGVDSSVLWKYGFAKRWLAGKGAFVTEDVVRRIQTMEERWQKERQSLMRRLAKVKASERELRNQ</sequence>
<dbReference type="InterPro" id="IPR001810">
    <property type="entry name" value="F-box_dom"/>
</dbReference>
<organism evidence="3 4">
    <name type="scientific">Umbelopsis ramanniana AG</name>
    <dbReference type="NCBI Taxonomy" id="1314678"/>
    <lineage>
        <taxon>Eukaryota</taxon>
        <taxon>Fungi</taxon>
        <taxon>Fungi incertae sedis</taxon>
        <taxon>Mucoromycota</taxon>
        <taxon>Mucoromycotina</taxon>
        <taxon>Umbelopsidomycetes</taxon>
        <taxon>Umbelopsidales</taxon>
        <taxon>Umbelopsidaceae</taxon>
        <taxon>Umbelopsis</taxon>
    </lineage>
</organism>
<proteinExistence type="predicted"/>
<name>A0AAD5E402_UMBRA</name>
<dbReference type="RefSeq" id="XP_051441075.1">
    <property type="nucleotide sequence ID" value="XM_051591899.1"/>
</dbReference>
<comment type="caution">
    <text evidence="3">The sequence shown here is derived from an EMBL/GenBank/DDBJ whole genome shotgun (WGS) entry which is preliminary data.</text>
</comment>
<accession>A0AAD5E402</accession>